<dbReference type="NCBIfam" id="NF006055">
    <property type="entry name" value="PRK08203.1"/>
    <property type="match status" value="1"/>
</dbReference>
<dbReference type="GO" id="GO:0019239">
    <property type="term" value="F:deaminase activity"/>
    <property type="evidence" value="ECO:0007669"/>
    <property type="project" value="UniProtKB-ARBA"/>
</dbReference>
<protein>
    <submittedName>
        <fullName evidence="5">Cytosine/adenosine deaminase</fullName>
    </submittedName>
</protein>
<dbReference type="EMBL" id="FMZK01000002">
    <property type="protein sequence ID" value="SDC45942.1"/>
    <property type="molecule type" value="Genomic_DNA"/>
</dbReference>
<dbReference type="Gene3D" id="3.20.20.140">
    <property type="entry name" value="Metal-dependent hydrolases"/>
    <property type="match status" value="1"/>
</dbReference>
<dbReference type="AlphaFoldDB" id="A0A1G6LRP5"/>
<keyword evidence="6" id="KW-1185">Reference proteome</keyword>
<dbReference type="InterPro" id="IPR006680">
    <property type="entry name" value="Amidohydro-rel"/>
</dbReference>
<keyword evidence="1" id="KW-0479">Metal-binding</keyword>
<dbReference type="Proteomes" id="UP000182100">
    <property type="component" value="Unassembled WGS sequence"/>
</dbReference>
<reference evidence="6" key="1">
    <citation type="submission" date="2016-10" db="EMBL/GenBank/DDBJ databases">
        <authorList>
            <person name="Varghese N."/>
            <person name="Submissions S."/>
        </authorList>
    </citation>
    <scope>NUCLEOTIDE SEQUENCE [LARGE SCALE GENOMIC DNA]</scope>
    <source>
        <strain evidence="6">CGMCC 4.3504</strain>
    </source>
</reference>
<proteinExistence type="predicted"/>
<dbReference type="InterPro" id="IPR050287">
    <property type="entry name" value="MTA/SAH_deaminase"/>
</dbReference>
<keyword evidence="3" id="KW-0862">Zinc</keyword>
<evidence type="ECO:0000256" key="3">
    <source>
        <dbReference type="ARBA" id="ARBA00022833"/>
    </source>
</evidence>
<dbReference type="InterPro" id="IPR011059">
    <property type="entry name" value="Metal-dep_hydrolase_composite"/>
</dbReference>
<dbReference type="GO" id="GO:0016814">
    <property type="term" value="F:hydrolase activity, acting on carbon-nitrogen (but not peptide) bonds, in cyclic amidines"/>
    <property type="evidence" value="ECO:0007669"/>
    <property type="project" value="UniProtKB-ARBA"/>
</dbReference>
<accession>A0A1G6LRP5</accession>
<evidence type="ECO:0000313" key="6">
    <source>
        <dbReference type="Proteomes" id="UP000182100"/>
    </source>
</evidence>
<dbReference type="FunFam" id="3.20.20.140:FF:000014">
    <property type="entry name" value="5-methylthioadenosine/S-adenosylhomocysteine deaminase"/>
    <property type="match status" value="1"/>
</dbReference>
<dbReference type="CDD" id="cd01298">
    <property type="entry name" value="ATZ_TRZ_like"/>
    <property type="match status" value="1"/>
</dbReference>
<dbReference type="Pfam" id="PF01979">
    <property type="entry name" value="Amidohydro_1"/>
    <property type="match status" value="1"/>
</dbReference>
<feature type="domain" description="Amidohydrolase-related" evidence="4">
    <location>
        <begin position="62"/>
        <end position="424"/>
    </location>
</feature>
<dbReference type="Gene3D" id="2.30.40.10">
    <property type="entry name" value="Urease, subunit C, domain 1"/>
    <property type="match status" value="1"/>
</dbReference>
<dbReference type="GO" id="GO:0046872">
    <property type="term" value="F:metal ion binding"/>
    <property type="evidence" value="ECO:0007669"/>
    <property type="project" value="UniProtKB-KW"/>
</dbReference>
<organism evidence="5 6">
    <name type="scientific">Streptomyces prasinopilosus</name>
    <dbReference type="NCBI Taxonomy" id="67344"/>
    <lineage>
        <taxon>Bacteria</taxon>
        <taxon>Bacillati</taxon>
        <taxon>Actinomycetota</taxon>
        <taxon>Actinomycetes</taxon>
        <taxon>Kitasatosporales</taxon>
        <taxon>Streptomycetaceae</taxon>
        <taxon>Streptomyces</taxon>
    </lineage>
</organism>
<evidence type="ECO:0000259" key="4">
    <source>
        <dbReference type="Pfam" id="PF01979"/>
    </source>
</evidence>
<evidence type="ECO:0000256" key="2">
    <source>
        <dbReference type="ARBA" id="ARBA00022801"/>
    </source>
</evidence>
<name>A0A1G6LRP5_9ACTN</name>
<dbReference type="RefSeq" id="WP_055572946.1">
    <property type="nucleotide sequence ID" value="NZ_FMZK01000002.1"/>
</dbReference>
<dbReference type="SUPFAM" id="SSF51338">
    <property type="entry name" value="Composite domain of metallo-dependent hydrolases"/>
    <property type="match status" value="1"/>
</dbReference>
<dbReference type="InterPro" id="IPR032466">
    <property type="entry name" value="Metal_Hydrolase"/>
</dbReference>
<dbReference type="PANTHER" id="PTHR43794:SF11">
    <property type="entry name" value="AMIDOHYDROLASE-RELATED DOMAIN-CONTAINING PROTEIN"/>
    <property type="match status" value="1"/>
</dbReference>
<dbReference type="PANTHER" id="PTHR43794">
    <property type="entry name" value="AMINOHYDROLASE SSNA-RELATED"/>
    <property type="match status" value="1"/>
</dbReference>
<sequence>MEAVRRTVIENCAIATVDAEDTEHASGYLVLAGRRIESLGRGRAPEGLENVVHRIDATGHLATPGLVNTHHHFYQWLTRGLATDRNLFDWLVALYPAWARLDEPMVHAAARGSLAMMARGGVTTAADHHYVFPRGSGDLSGALVHAARDLGVRFTLARGSMDRGEKDGGLPPDFAVETIEDALAATEETVRQHHDPSFDAMTRVAVAPCSPFSVSTELMRRSAELARGLGVRLHTHGSETVEEEKFCHERFGMGPTDYFESTGWLGADVWMAHCVHLDDSDIAALARTGTGVAHCPSSNARLAAGIARVPDLLAAGVPVGLGVDGTASNESGELHTELRNALLVARLGPHRETALTVRRALRLGTHGGARVLGREAEIGSLEPGKLADLVLWRMDTLAHASIADPVAALVLGAPAPVTASFVNGRRIVEDGRLRTADEDEIARTTRAQARRLAEITARG</sequence>
<evidence type="ECO:0000313" key="5">
    <source>
        <dbReference type="EMBL" id="SDC45942.1"/>
    </source>
</evidence>
<gene>
    <name evidence="5" type="ORF">SAMN05216505_102239</name>
</gene>
<evidence type="ECO:0000256" key="1">
    <source>
        <dbReference type="ARBA" id="ARBA00022723"/>
    </source>
</evidence>
<dbReference type="SUPFAM" id="SSF51556">
    <property type="entry name" value="Metallo-dependent hydrolases"/>
    <property type="match status" value="1"/>
</dbReference>
<dbReference type="STRING" id="67344.SAMN05216505_102239"/>
<keyword evidence="2" id="KW-0378">Hydrolase</keyword>